<keyword evidence="8" id="KW-0238">DNA-binding</keyword>
<name>A0A4R8M1W3_9BACT</name>
<dbReference type="InterPro" id="IPR036134">
    <property type="entry name" value="Crypto/Photolyase_FAD-like_sf"/>
</dbReference>
<evidence type="ECO:0000313" key="14">
    <source>
        <dbReference type="EMBL" id="TDY56678.1"/>
    </source>
</evidence>
<evidence type="ECO:0000256" key="12">
    <source>
        <dbReference type="ARBA" id="ARBA00033999"/>
    </source>
</evidence>
<dbReference type="Gene3D" id="1.10.579.10">
    <property type="entry name" value="DNA Cyclobutane Dipyrimidine Photolyase, subunit A, domain 3"/>
    <property type="match status" value="1"/>
</dbReference>
<dbReference type="EMBL" id="SORI01000018">
    <property type="protein sequence ID" value="TDY56678.1"/>
    <property type="molecule type" value="Genomic_DNA"/>
</dbReference>
<dbReference type="PANTHER" id="PTHR10211">
    <property type="entry name" value="DEOXYRIBODIPYRIMIDINE PHOTOLYASE"/>
    <property type="match status" value="1"/>
</dbReference>
<dbReference type="PROSITE" id="PS51645">
    <property type="entry name" value="PHR_CRY_ALPHA_BETA"/>
    <property type="match status" value="1"/>
</dbReference>
<dbReference type="InterPro" id="IPR006050">
    <property type="entry name" value="DNA_photolyase_N"/>
</dbReference>
<dbReference type="Pfam" id="PF00875">
    <property type="entry name" value="DNA_photolyase"/>
    <property type="match status" value="1"/>
</dbReference>
<dbReference type="RefSeq" id="WP_133958584.1">
    <property type="nucleotide sequence ID" value="NZ_SORI01000018.1"/>
</dbReference>
<dbReference type="EC" id="4.1.99.3" evidence="3"/>
<keyword evidence="9" id="KW-0234">DNA repair</keyword>
<comment type="cofactor">
    <cofactor evidence="1">
        <name>FAD</name>
        <dbReference type="ChEBI" id="CHEBI:57692"/>
    </cofactor>
</comment>
<keyword evidence="5" id="KW-0285">Flavoprotein</keyword>
<evidence type="ECO:0000256" key="3">
    <source>
        <dbReference type="ARBA" id="ARBA00013149"/>
    </source>
</evidence>
<comment type="similarity">
    <text evidence="2">Belongs to the DNA photolyase class-2 family.</text>
</comment>
<evidence type="ECO:0000259" key="13">
    <source>
        <dbReference type="PROSITE" id="PS51645"/>
    </source>
</evidence>
<dbReference type="GO" id="GO:0003904">
    <property type="term" value="F:deoxyribodipyrimidine photo-lyase activity"/>
    <property type="evidence" value="ECO:0007669"/>
    <property type="project" value="UniProtKB-EC"/>
</dbReference>
<dbReference type="AlphaFoldDB" id="A0A4R8M1W3"/>
<evidence type="ECO:0000256" key="9">
    <source>
        <dbReference type="ARBA" id="ARBA00023204"/>
    </source>
</evidence>
<evidence type="ECO:0000256" key="8">
    <source>
        <dbReference type="ARBA" id="ARBA00023125"/>
    </source>
</evidence>
<dbReference type="InterPro" id="IPR032673">
    <property type="entry name" value="DNA_photolyase_2_CS"/>
</dbReference>
<dbReference type="PROSITE" id="PS01083">
    <property type="entry name" value="DNA_PHOTOLYASES_2_1"/>
    <property type="match status" value="1"/>
</dbReference>
<organism evidence="14 15">
    <name type="scientific">Aminivibrio pyruvatiphilus</name>
    <dbReference type="NCBI Taxonomy" id="1005740"/>
    <lineage>
        <taxon>Bacteria</taxon>
        <taxon>Thermotogati</taxon>
        <taxon>Synergistota</taxon>
        <taxon>Synergistia</taxon>
        <taxon>Synergistales</taxon>
        <taxon>Aminobacteriaceae</taxon>
        <taxon>Aminivibrio</taxon>
    </lineage>
</organism>
<dbReference type="PANTHER" id="PTHR10211:SF0">
    <property type="entry name" value="DEOXYRIBODIPYRIMIDINE PHOTO-LYASE"/>
    <property type="match status" value="1"/>
</dbReference>
<evidence type="ECO:0000256" key="2">
    <source>
        <dbReference type="ARBA" id="ARBA00006409"/>
    </source>
</evidence>
<evidence type="ECO:0000256" key="1">
    <source>
        <dbReference type="ARBA" id="ARBA00001974"/>
    </source>
</evidence>
<protein>
    <recommendedName>
        <fullName evidence="4">Deoxyribodipyrimidine photo-lyase</fullName>
        <ecNumber evidence="3">4.1.99.3</ecNumber>
    </recommendedName>
    <alternativeName>
        <fullName evidence="11">DNA photolyase</fullName>
    </alternativeName>
</protein>
<dbReference type="GO" id="GO:0003677">
    <property type="term" value="F:DNA binding"/>
    <property type="evidence" value="ECO:0007669"/>
    <property type="project" value="UniProtKB-KW"/>
</dbReference>
<keyword evidence="7" id="KW-0274">FAD</keyword>
<comment type="catalytic activity">
    <reaction evidence="12">
        <text>cyclobutadipyrimidine (in DNA) = 2 pyrimidine residues (in DNA).</text>
        <dbReference type="EC" id="4.1.99.3"/>
    </reaction>
</comment>
<dbReference type="FunFam" id="1.10.579.10:FF:000002">
    <property type="entry name" value="Deoxyribodipyrimidine photolyase"/>
    <property type="match status" value="1"/>
</dbReference>
<dbReference type="InterPro" id="IPR052219">
    <property type="entry name" value="Photolyase_Class-2"/>
</dbReference>
<keyword evidence="15" id="KW-1185">Reference proteome</keyword>
<dbReference type="Proteomes" id="UP000295066">
    <property type="component" value="Unassembled WGS sequence"/>
</dbReference>
<dbReference type="OrthoDB" id="9772484at2"/>
<comment type="caution">
    <text evidence="14">The sequence shown here is derived from an EMBL/GenBank/DDBJ whole genome shotgun (WGS) entry which is preliminary data.</text>
</comment>
<dbReference type="GO" id="GO:0000719">
    <property type="term" value="P:photoreactive repair"/>
    <property type="evidence" value="ECO:0007669"/>
    <property type="project" value="TreeGrafter"/>
</dbReference>
<dbReference type="InterPro" id="IPR036155">
    <property type="entry name" value="Crypto/Photolyase_N_sf"/>
</dbReference>
<evidence type="ECO:0000256" key="4">
    <source>
        <dbReference type="ARBA" id="ARBA00014046"/>
    </source>
</evidence>
<evidence type="ECO:0000313" key="15">
    <source>
        <dbReference type="Proteomes" id="UP000295066"/>
    </source>
</evidence>
<feature type="domain" description="Photolyase/cryptochrome alpha/beta" evidence="13">
    <location>
        <begin position="25"/>
        <end position="155"/>
    </location>
</feature>
<reference evidence="14 15" key="1">
    <citation type="submission" date="2019-03" db="EMBL/GenBank/DDBJ databases">
        <title>Genomic Encyclopedia of Type Strains, Phase IV (KMG-IV): sequencing the most valuable type-strain genomes for metagenomic binning, comparative biology and taxonomic classification.</title>
        <authorList>
            <person name="Goeker M."/>
        </authorList>
    </citation>
    <scope>NUCLEOTIDE SEQUENCE [LARGE SCALE GENOMIC DNA]</scope>
    <source>
        <strain evidence="14 15">DSM 25964</strain>
    </source>
</reference>
<dbReference type="Gene3D" id="3.40.50.620">
    <property type="entry name" value="HUPs"/>
    <property type="match status" value="1"/>
</dbReference>
<keyword evidence="6" id="KW-0227">DNA damage</keyword>
<evidence type="ECO:0000256" key="6">
    <source>
        <dbReference type="ARBA" id="ARBA00022763"/>
    </source>
</evidence>
<proteinExistence type="inferred from homology"/>
<dbReference type="InterPro" id="IPR014729">
    <property type="entry name" value="Rossmann-like_a/b/a_fold"/>
</dbReference>
<dbReference type="SUPFAM" id="SSF48173">
    <property type="entry name" value="Cryptochrome/photolyase FAD-binding domain"/>
    <property type="match status" value="1"/>
</dbReference>
<gene>
    <name evidence="14" type="ORF">C8D99_11834</name>
</gene>
<accession>A0A4R8M1W3</accession>
<keyword evidence="10 14" id="KW-0456">Lyase</keyword>
<evidence type="ECO:0000256" key="10">
    <source>
        <dbReference type="ARBA" id="ARBA00023239"/>
    </source>
</evidence>
<evidence type="ECO:0000256" key="7">
    <source>
        <dbReference type="ARBA" id="ARBA00022827"/>
    </source>
</evidence>
<evidence type="ECO:0000256" key="5">
    <source>
        <dbReference type="ARBA" id="ARBA00022630"/>
    </source>
</evidence>
<evidence type="ECO:0000256" key="11">
    <source>
        <dbReference type="ARBA" id="ARBA00031671"/>
    </source>
</evidence>
<sequence>MPLSSLPPDTLRRTRLLKDGPSGSGPVLYWMSRDQRAADNWALLAAFHTAKALSRPLRVLFCLAPSFSGASFRHYGFLAEGLRLLARSLAAKNIPLEILAGKPGLSVGNRAHSMNASFIVTDFDPYPEKRSWKADLLETAPCPVAETDAHNIVPAWIASPKKEYSAATFRRKISPLLSGWLTDIPEIQPMPPTNRDGSVPCNLPEHFPALVSAPDAGFPLEWIAPGESAAAARLRTFLERGLGKYAQDRNDPGLDGLSGLSPWLHFGHLSAQRTAYEICAAEDTESSRAFLEELIVRRELADNFCLYEEAAGTYTGLPGWARKSLDNHRNDPRPFLYDIQALENAQTSDPLWNAAQKEMIIRGKMHGWARMYWAKKILEWSSSPEEAFAAALFLNDRYELDGRDPNGIAGISWAIGGLHDRPWPERPVFGTVRYMNYSGAARKFNVKHYIEKNDFLERSIQ</sequence>
<dbReference type="Gene3D" id="1.25.40.80">
    <property type="match status" value="1"/>
</dbReference>
<dbReference type="SUPFAM" id="SSF52425">
    <property type="entry name" value="Cryptochrome/photolyase, N-terminal domain"/>
    <property type="match status" value="1"/>
</dbReference>